<evidence type="ECO:0000313" key="2">
    <source>
        <dbReference type="EMBL" id="SIS42170.1"/>
    </source>
</evidence>
<organism evidence="2 3">
    <name type="scientific">Insolitispirillum peregrinum</name>
    <dbReference type="NCBI Taxonomy" id="80876"/>
    <lineage>
        <taxon>Bacteria</taxon>
        <taxon>Pseudomonadati</taxon>
        <taxon>Pseudomonadota</taxon>
        <taxon>Alphaproteobacteria</taxon>
        <taxon>Rhodospirillales</taxon>
        <taxon>Novispirillaceae</taxon>
        <taxon>Insolitispirillum</taxon>
    </lineage>
</organism>
<dbReference type="PANTHER" id="PTHR30037">
    <property type="entry name" value="DNA-3-METHYLADENINE GLYCOSYLASE 1"/>
    <property type="match status" value="1"/>
</dbReference>
<protein>
    <submittedName>
        <fullName evidence="2">DNA-3-methyladenine glycosylase I</fullName>
    </submittedName>
</protein>
<evidence type="ECO:0000256" key="1">
    <source>
        <dbReference type="PIRSR" id="PIRSR605019-1"/>
    </source>
</evidence>
<feature type="binding site" evidence="1">
    <location>
        <position position="5"/>
    </location>
    <ligand>
        <name>Zn(2+)</name>
        <dbReference type="ChEBI" id="CHEBI:29105"/>
    </ligand>
</feature>
<dbReference type="Proteomes" id="UP000185678">
    <property type="component" value="Unassembled WGS sequence"/>
</dbReference>
<evidence type="ECO:0000313" key="3">
    <source>
        <dbReference type="Proteomes" id="UP000185678"/>
    </source>
</evidence>
<dbReference type="PANTHER" id="PTHR30037:SF4">
    <property type="entry name" value="DNA-3-METHYLADENINE GLYCOSYLASE I"/>
    <property type="match status" value="1"/>
</dbReference>
<dbReference type="AlphaFoldDB" id="A0A1N7IYL4"/>
<dbReference type="STRING" id="80876.SAMN05421779_101770"/>
<sequence length="188" mass="20894">MSWYCSLAPGHPVHHDYHANEYGVPLHDDNALFERLCLEIFQAGLSWELILKRRPGIVAAFEGFDVATVAAYDAKRQQALLEDARIIRNRLKVAAIVHNAQVVQALQAASGSFATWLAAHHPLQKAEWVKLFRKTFRFTGPEVVNEFLMSTGYLPGSHAEDCPVGQVLACRTDVPHQQAAAQGFIYAS</sequence>
<name>A0A1N7IYL4_9PROT</name>
<dbReference type="GO" id="GO:0006284">
    <property type="term" value="P:base-excision repair"/>
    <property type="evidence" value="ECO:0007669"/>
    <property type="project" value="InterPro"/>
</dbReference>
<feature type="binding site" evidence="1">
    <location>
        <position position="18"/>
    </location>
    <ligand>
        <name>Zn(2+)</name>
        <dbReference type="ChEBI" id="CHEBI:29105"/>
    </ligand>
</feature>
<keyword evidence="1" id="KW-0862">Zinc</keyword>
<dbReference type="SUPFAM" id="SSF48150">
    <property type="entry name" value="DNA-glycosylase"/>
    <property type="match status" value="1"/>
</dbReference>
<dbReference type="EMBL" id="FTOA01000001">
    <property type="protein sequence ID" value="SIS42170.1"/>
    <property type="molecule type" value="Genomic_DNA"/>
</dbReference>
<proteinExistence type="predicted"/>
<keyword evidence="1" id="KW-0479">Metal-binding</keyword>
<accession>A0A1N7IYL4</accession>
<dbReference type="OrthoDB" id="9807664at2"/>
<dbReference type="InterPro" id="IPR011257">
    <property type="entry name" value="DNA_glycosylase"/>
</dbReference>
<reference evidence="2 3" key="1">
    <citation type="submission" date="2017-01" db="EMBL/GenBank/DDBJ databases">
        <authorList>
            <person name="Mah S.A."/>
            <person name="Swanson W.J."/>
            <person name="Moy G.W."/>
            <person name="Vacquier V.D."/>
        </authorList>
    </citation>
    <scope>NUCLEOTIDE SEQUENCE [LARGE SCALE GENOMIC DNA]</scope>
    <source>
        <strain evidence="2 3">DSM 11589</strain>
    </source>
</reference>
<dbReference type="InterPro" id="IPR052891">
    <property type="entry name" value="DNA-3mA_glycosylase"/>
</dbReference>
<gene>
    <name evidence="2" type="ORF">SAMN05421779_101770</name>
</gene>
<dbReference type="Pfam" id="PF03352">
    <property type="entry name" value="Adenine_glyco"/>
    <property type="match status" value="1"/>
</dbReference>
<dbReference type="GO" id="GO:0046872">
    <property type="term" value="F:metal ion binding"/>
    <property type="evidence" value="ECO:0007669"/>
    <property type="project" value="UniProtKB-KW"/>
</dbReference>
<keyword evidence="3" id="KW-1185">Reference proteome</keyword>
<dbReference type="InterPro" id="IPR005019">
    <property type="entry name" value="Adenine_glyco"/>
</dbReference>
<dbReference type="Gene3D" id="1.10.340.30">
    <property type="entry name" value="Hypothetical protein, domain 2"/>
    <property type="match status" value="1"/>
</dbReference>
<dbReference type="GO" id="GO:0008725">
    <property type="term" value="F:DNA-3-methyladenine glycosylase activity"/>
    <property type="evidence" value="ECO:0007669"/>
    <property type="project" value="InterPro"/>
</dbReference>
<dbReference type="RefSeq" id="WP_076398812.1">
    <property type="nucleotide sequence ID" value="NZ_FTOA01000001.1"/>
</dbReference>